<dbReference type="EMBL" id="JABBWD010000005">
    <property type="protein sequence ID" value="KAG1781730.1"/>
    <property type="molecule type" value="Genomic_DNA"/>
</dbReference>
<organism evidence="1 2">
    <name type="scientific">Suillus placidus</name>
    <dbReference type="NCBI Taxonomy" id="48579"/>
    <lineage>
        <taxon>Eukaryota</taxon>
        <taxon>Fungi</taxon>
        <taxon>Dikarya</taxon>
        <taxon>Basidiomycota</taxon>
        <taxon>Agaricomycotina</taxon>
        <taxon>Agaricomycetes</taxon>
        <taxon>Agaricomycetidae</taxon>
        <taxon>Boletales</taxon>
        <taxon>Suillineae</taxon>
        <taxon>Suillaceae</taxon>
        <taxon>Suillus</taxon>
    </lineage>
</organism>
<dbReference type="OrthoDB" id="3267861at2759"/>
<dbReference type="Proteomes" id="UP000714275">
    <property type="component" value="Unassembled WGS sequence"/>
</dbReference>
<protein>
    <submittedName>
        <fullName evidence="1">Uncharacterized protein</fullName>
    </submittedName>
</protein>
<evidence type="ECO:0000313" key="2">
    <source>
        <dbReference type="Proteomes" id="UP000714275"/>
    </source>
</evidence>
<name>A0A9P7A4T1_9AGAM</name>
<sequence>MDPETSSIELRCWRGHINNFTDLILFLMQCNTDTQFIGSGEAAKATVFYTTKYITKSDLPLHVGLQALDYATKMYEAREEGQGLGGGDYSSSHIFHAFKWYKFVHAIQKFDDLALSNNEDNCVSEDGLGSTELEEQVTVSISADKSEFSSDFIDYTARPLDDNFAQLCLWEFVENTVKIKGDIVVRNDNVIDTDSDDDTCNAILQKAGQKMLPRAKFAPQHAQFSMHILCLHNVWDTHTVLVREQHVKPHIYDDQHSNETQVDISAFDEALFADASLDDNDKAHGEIIGEAKLSQTHTDACDIHACLRAVLDGGLLTVVDPSQQNEPASEDLATHLVCDNMQGRLPEFILLMKAVRKRKRLVDVGSADAEGKHVQLAQEETDPAIPFQCMQDKAEITSVYHKPEISYSEKELILKEIIQEFKLADNEEQEMSLRIVSEHFIQGEVE</sequence>
<evidence type="ECO:0000313" key="1">
    <source>
        <dbReference type="EMBL" id="KAG1781730.1"/>
    </source>
</evidence>
<keyword evidence="2" id="KW-1185">Reference proteome</keyword>
<dbReference type="AlphaFoldDB" id="A0A9P7A4T1"/>
<accession>A0A9P7A4T1</accession>
<reference evidence="1" key="1">
    <citation type="journal article" date="2020" name="New Phytol.">
        <title>Comparative genomics reveals dynamic genome evolution in host specialist ectomycorrhizal fungi.</title>
        <authorList>
            <person name="Lofgren L.A."/>
            <person name="Nguyen N.H."/>
            <person name="Vilgalys R."/>
            <person name="Ruytinx J."/>
            <person name="Liao H.L."/>
            <person name="Branco S."/>
            <person name="Kuo A."/>
            <person name="LaButti K."/>
            <person name="Lipzen A."/>
            <person name="Andreopoulos W."/>
            <person name="Pangilinan J."/>
            <person name="Riley R."/>
            <person name="Hundley H."/>
            <person name="Na H."/>
            <person name="Barry K."/>
            <person name="Grigoriev I.V."/>
            <person name="Stajich J.E."/>
            <person name="Kennedy P.G."/>
        </authorList>
    </citation>
    <scope>NUCLEOTIDE SEQUENCE</scope>
    <source>
        <strain evidence="1">DOB743</strain>
    </source>
</reference>
<comment type="caution">
    <text evidence="1">The sequence shown here is derived from an EMBL/GenBank/DDBJ whole genome shotgun (WGS) entry which is preliminary data.</text>
</comment>
<gene>
    <name evidence="1" type="ORF">EV702DRAFT_1042188</name>
</gene>
<proteinExistence type="predicted"/>